<protein>
    <recommendedName>
        <fullName evidence="4">DUF4349 domain-containing protein</fullName>
    </recommendedName>
</protein>
<feature type="transmembrane region" description="Helical" evidence="1">
    <location>
        <begin position="184"/>
        <end position="211"/>
    </location>
</feature>
<evidence type="ECO:0000256" key="1">
    <source>
        <dbReference type="SAM" id="Phobius"/>
    </source>
</evidence>
<dbReference type="AlphaFoldDB" id="A0A7S7AHK5"/>
<reference evidence="2 3" key="1">
    <citation type="submission" date="2020-02" db="EMBL/GenBank/DDBJ databases">
        <title>Tigecycline-resistant Acinetobacter species from pigs and migratory birds.</title>
        <authorList>
            <person name="Chen C."/>
            <person name="Sun J."/>
            <person name="Liao X.-P."/>
            <person name="Liu Y.-H."/>
        </authorList>
    </citation>
    <scope>NUCLEOTIDE SEQUENCE [LARGE SCALE GENOMIC DNA]</scope>
    <source>
        <strain evidence="2 3">YH12207_T</strain>
    </source>
</reference>
<keyword evidence="1" id="KW-1133">Transmembrane helix</keyword>
<name>A0A7S7AHK5_9GAMM</name>
<sequence length="216" mass="25162">MVREASVNFSAQDVVKTTLVIEQLGLKMGGFIEHKNVNYTVLEAKSQNISEGKIKIFEKIRPEADLIIRIPSENAATFVNQLLPLMYFFNQQQYSAKRYELKLLEEKVQQSQISTTAQSNAQLNEISRLTQLEIQDRIHFSTIHLNIDQPTIVRERIDVNLNDIAQLNGDHFGNRIRYAIQFGWQFLLDFLILLISIWPLYLFILIGFFLYKIIQQ</sequence>
<organism evidence="2 3">
    <name type="scientific">Acinetobacter piscicola</name>
    <dbReference type="NCBI Taxonomy" id="2006115"/>
    <lineage>
        <taxon>Bacteria</taxon>
        <taxon>Pseudomonadati</taxon>
        <taxon>Pseudomonadota</taxon>
        <taxon>Gammaproteobacteria</taxon>
        <taxon>Moraxellales</taxon>
        <taxon>Moraxellaceae</taxon>
        <taxon>Acinetobacter</taxon>
    </lineage>
</organism>
<gene>
    <name evidence="2" type="ORF">G0028_10205</name>
</gene>
<accession>A0A7S7AHK5</accession>
<dbReference type="EMBL" id="CP048659">
    <property type="protein sequence ID" value="QOW46237.1"/>
    <property type="molecule type" value="Genomic_DNA"/>
</dbReference>
<evidence type="ECO:0008006" key="4">
    <source>
        <dbReference type="Google" id="ProtNLM"/>
    </source>
</evidence>
<keyword evidence="1" id="KW-0472">Membrane</keyword>
<dbReference type="RefSeq" id="WP_180046352.1">
    <property type="nucleotide sequence ID" value="NZ_CP048659.1"/>
</dbReference>
<keyword evidence="1" id="KW-0812">Transmembrane</keyword>
<proteinExistence type="predicted"/>
<keyword evidence="3" id="KW-1185">Reference proteome</keyword>
<evidence type="ECO:0000313" key="2">
    <source>
        <dbReference type="EMBL" id="QOW46237.1"/>
    </source>
</evidence>
<evidence type="ECO:0000313" key="3">
    <source>
        <dbReference type="Proteomes" id="UP000593966"/>
    </source>
</evidence>
<dbReference type="Proteomes" id="UP000593966">
    <property type="component" value="Chromosome"/>
</dbReference>